<organism evidence="1 2">
    <name type="scientific">Penicillium egyptiacum</name>
    <dbReference type="NCBI Taxonomy" id="1303716"/>
    <lineage>
        <taxon>Eukaryota</taxon>
        <taxon>Fungi</taxon>
        <taxon>Dikarya</taxon>
        <taxon>Ascomycota</taxon>
        <taxon>Pezizomycotina</taxon>
        <taxon>Eurotiomycetes</taxon>
        <taxon>Eurotiomycetidae</taxon>
        <taxon>Eurotiales</taxon>
        <taxon>Aspergillaceae</taxon>
        <taxon>Penicillium</taxon>
    </lineage>
</organism>
<name>A0A9W4KGE6_9EURO</name>
<dbReference type="OrthoDB" id="73875at2759"/>
<reference evidence="1" key="1">
    <citation type="submission" date="2021-07" db="EMBL/GenBank/DDBJ databases">
        <authorList>
            <person name="Branca A.L. A."/>
        </authorList>
    </citation>
    <scope>NUCLEOTIDE SEQUENCE</scope>
</reference>
<keyword evidence="2" id="KW-1185">Reference proteome</keyword>
<proteinExistence type="predicted"/>
<accession>A0A9W4KGE6</accession>
<protein>
    <submittedName>
        <fullName evidence="1">Uncharacterized protein</fullName>
    </submittedName>
</protein>
<sequence>MATSTLSSGRIARLKPISENFWRFKWSFASAKLAEKPPVGNSKGKQPARPDERFVEAFRSEDNPYPFMAVENSLNIRKGKIFELNNPVDLKKLKLEVKKAAKADTMDVANVFLSKLQVNWWALWTDNHFTEALRVARKWAREAIRDARAPYIKVYEVGNKLETYDRVMAALDAFEDLIAEIRMPLVKNYKQTNPYNGEGPSGYNL</sequence>
<dbReference type="Proteomes" id="UP001154252">
    <property type="component" value="Unassembled WGS sequence"/>
</dbReference>
<evidence type="ECO:0000313" key="2">
    <source>
        <dbReference type="Proteomes" id="UP001154252"/>
    </source>
</evidence>
<dbReference type="EMBL" id="CAJVRC010000866">
    <property type="protein sequence ID" value="CAG8900265.1"/>
    <property type="molecule type" value="Genomic_DNA"/>
</dbReference>
<comment type="caution">
    <text evidence="1">The sequence shown here is derived from an EMBL/GenBank/DDBJ whole genome shotgun (WGS) entry which is preliminary data.</text>
</comment>
<evidence type="ECO:0000313" key="1">
    <source>
        <dbReference type="EMBL" id="CAG8900265.1"/>
    </source>
</evidence>
<dbReference type="AlphaFoldDB" id="A0A9W4KGE6"/>
<gene>
    <name evidence="1" type="ORF">PEGY_LOCUS6130</name>
</gene>